<dbReference type="Pfam" id="PF13407">
    <property type="entry name" value="Peripla_BP_4"/>
    <property type="match status" value="1"/>
</dbReference>
<dbReference type="InterPro" id="IPR025997">
    <property type="entry name" value="SBP_2_dom"/>
</dbReference>
<dbReference type="InterPro" id="IPR028082">
    <property type="entry name" value="Peripla_BP_I"/>
</dbReference>
<dbReference type="EMBL" id="AP026708">
    <property type="protein sequence ID" value="BDQ33844.1"/>
    <property type="molecule type" value="Genomic_DNA"/>
</dbReference>
<reference evidence="6" key="1">
    <citation type="submission" date="2022-08" db="EMBL/GenBank/DDBJ databases">
        <title>Genome Sequence of the sulphate-reducing bacterium, Pseudodesulfovibrio portus JCM14722.</title>
        <authorList>
            <person name="Kondo R."/>
            <person name="Kataoka T."/>
        </authorList>
    </citation>
    <scope>NUCLEOTIDE SEQUENCE</scope>
    <source>
        <strain evidence="6">JCM 14722</strain>
    </source>
</reference>
<gene>
    <name evidence="6" type="ORF">JCM14722_13860</name>
</gene>
<keyword evidence="3 4" id="KW-0732">Signal</keyword>
<accession>A0ABN6RS05</accession>
<dbReference type="SUPFAM" id="SSF53822">
    <property type="entry name" value="Periplasmic binding protein-like I"/>
    <property type="match status" value="1"/>
</dbReference>
<organism evidence="6 7">
    <name type="scientific">Pseudodesulfovibrio portus</name>
    <dbReference type="NCBI Taxonomy" id="231439"/>
    <lineage>
        <taxon>Bacteria</taxon>
        <taxon>Pseudomonadati</taxon>
        <taxon>Thermodesulfobacteriota</taxon>
        <taxon>Desulfovibrionia</taxon>
        <taxon>Desulfovibrionales</taxon>
        <taxon>Desulfovibrionaceae</taxon>
    </lineage>
</organism>
<feature type="domain" description="Periplasmic binding protein" evidence="5">
    <location>
        <begin position="34"/>
        <end position="302"/>
    </location>
</feature>
<evidence type="ECO:0000256" key="2">
    <source>
        <dbReference type="ARBA" id="ARBA00007639"/>
    </source>
</evidence>
<dbReference type="RefSeq" id="WP_264983897.1">
    <property type="nucleotide sequence ID" value="NZ_AP026708.1"/>
</dbReference>
<evidence type="ECO:0000256" key="3">
    <source>
        <dbReference type="ARBA" id="ARBA00022729"/>
    </source>
</evidence>
<sequence>MKRLSAIIALCLCLLPLVPSGSAARTPIRVAFISPSPQGEQPFWDEFAAFMQEAARDLGMELEVVYARHRFEVEENADQIAHQKAKPDYLVYMYQATSTRNMLPMLEQMGIKSVIVNTDTIPLERPLVGGPREIYPHWIGHIYPDDLLAGRMLADRLIHQGIENGLTDNDRLLHMVGIGGSRDATSGTYRMNGLMQALENNPRAVLDRFVWAEWQRDKARTKTLALLDYHPDARVYWAVHGDTALGILDAVEELGIKAGKSFLTGGIGWSADCLQAVREGRMEAAIGGHFMEGAWALVMILDYHHGHDFAAPDPTLQSEMRLIDNSNLDTYAPLLDPDNWKKIDFRLFSKTYNSRITEYDFSPDAVVRQLSGN</sequence>
<proteinExistence type="inferred from homology"/>
<dbReference type="CDD" id="cd06324">
    <property type="entry name" value="PBP1_ABC_sugar_binding-like"/>
    <property type="match status" value="1"/>
</dbReference>
<name>A0ABN6RS05_9BACT</name>
<evidence type="ECO:0000259" key="5">
    <source>
        <dbReference type="Pfam" id="PF13407"/>
    </source>
</evidence>
<evidence type="ECO:0000313" key="6">
    <source>
        <dbReference type="EMBL" id="BDQ33844.1"/>
    </source>
</evidence>
<feature type="chain" id="PRO_5046647547" description="Periplasmic binding protein domain-containing protein" evidence="4">
    <location>
        <begin position="24"/>
        <end position="373"/>
    </location>
</feature>
<feature type="signal peptide" evidence="4">
    <location>
        <begin position="1"/>
        <end position="23"/>
    </location>
</feature>
<evidence type="ECO:0000256" key="1">
    <source>
        <dbReference type="ARBA" id="ARBA00004196"/>
    </source>
</evidence>
<dbReference type="Gene3D" id="3.40.50.2300">
    <property type="match status" value="2"/>
</dbReference>
<comment type="similarity">
    <text evidence="2">Belongs to the bacterial solute-binding protein 2 family.</text>
</comment>
<comment type="subcellular location">
    <subcellularLocation>
        <location evidence="1">Cell envelope</location>
    </subcellularLocation>
</comment>
<evidence type="ECO:0000256" key="4">
    <source>
        <dbReference type="SAM" id="SignalP"/>
    </source>
</evidence>
<dbReference type="PANTHER" id="PTHR46847">
    <property type="entry name" value="D-ALLOSE-BINDING PERIPLASMIC PROTEIN-RELATED"/>
    <property type="match status" value="1"/>
</dbReference>
<evidence type="ECO:0000313" key="7">
    <source>
        <dbReference type="Proteomes" id="UP001061361"/>
    </source>
</evidence>
<dbReference type="Proteomes" id="UP001061361">
    <property type="component" value="Chromosome"/>
</dbReference>
<keyword evidence="7" id="KW-1185">Reference proteome</keyword>
<protein>
    <recommendedName>
        <fullName evidence="5">Periplasmic binding protein domain-containing protein</fullName>
    </recommendedName>
</protein>
<dbReference type="PANTHER" id="PTHR46847:SF2">
    <property type="entry name" value="ABC TRANSPORTER SUGAR-BINDING PROTEIN"/>
    <property type="match status" value="1"/>
</dbReference>